<keyword evidence="1" id="KW-0732">Signal</keyword>
<name>A0AAW1REN9_9CHLO</name>
<keyword evidence="3" id="KW-1185">Reference proteome</keyword>
<sequence>MDRGASPRGVRTAMLGKQILVLLVAAALCAQLCGAARKLQDDPTLYDASKMTKQQVKDALAYQQLVTGYAALNPVRPLLTEVNCHFQPVYLGASSSSKAAQTYIEWLQQIVSDSNKSPDYAVMAKSDKMKRPTAFNESWSFGLDFLGSCLQDANQTKPLCDFTFDFESRGLGNSRIPRVPAAAQPQVTFKSCGISMNNGITGDNDLNLALDVTKGQMNYSSITNSSSCFIDHDVTHALVYSGYQARSIQRIDFLTTFTDASPDGPPGDYTVSYRCQYTYNALNTNPVGNIVQVPLSGQVLVPFDPIGNALGLDPRDTSWVPNLPGGGLFGPAGNGGNLGKK</sequence>
<proteinExistence type="predicted"/>
<dbReference type="AlphaFoldDB" id="A0AAW1REN9"/>
<dbReference type="EMBL" id="JALJOU010000042">
    <property type="protein sequence ID" value="KAK9832048.1"/>
    <property type="molecule type" value="Genomic_DNA"/>
</dbReference>
<protein>
    <recommendedName>
        <fullName evidence="4">Peptidase metallopeptidase domain-containing protein</fullName>
    </recommendedName>
</protein>
<reference evidence="2 3" key="1">
    <citation type="journal article" date="2024" name="Nat. Commun.">
        <title>Phylogenomics reveals the evolutionary origins of lichenization in chlorophyte algae.</title>
        <authorList>
            <person name="Puginier C."/>
            <person name="Libourel C."/>
            <person name="Otte J."/>
            <person name="Skaloud P."/>
            <person name="Haon M."/>
            <person name="Grisel S."/>
            <person name="Petersen M."/>
            <person name="Berrin J.G."/>
            <person name="Delaux P.M."/>
            <person name="Dal Grande F."/>
            <person name="Keller J."/>
        </authorList>
    </citation>
    <scope>NUCLEOTIDE SEQUENCE [LARGE SCALE GENOMIC DNA]</scope>
    <source>
        <strain evidence="2 3">SAG 245.80</strain>
    </source>
</reference>
<feature type="signal peptide" evidence="1">
    <location>
        <begin position="1"/>
        <end position="35"/>
    </location>
</feature>
<feature type="chain" id="PRO_5044013538" description="Peptidase metallopeptidase domain-containing protein" evidence="1">
    <location>
        <begin position="36"/>
        <end position="341"/>
    </location>
</feature>
<gene>
    <name evidence="2" type="ORF">WJX81_001938</name>
</gene>
<organism evidence="2 3">
    <name type="scientific">Elliptochloris bilobata</name>
    <dbReference type="NCBI Taxonomy" id="381761"/>
    <lineage>
        <taxon>Eukaryota</taxon>
        <taxon>Viridiplantae</taxon>
        <taxon>Chlorophyta</taxon>
        <taxon>core chlorophytes</taxon>
        <taxon>Trebouxiophyceae</taxon>
        <taxon>Trebouxiophyceae incertae sedis</taxon>
        <taxon>Elliptochloris clade</taxon>
        <taxon>Elliptochloris</taxon>
    </lineage>
</organism>
<dbReference type="Proteomes" id="UP001445335">
    <property type="component" value="Unassembled WGS sequence"/>
</dbReference>
<accession>A0AAW1REN9</accession>
<evidence type="ECO:0000313" key="2">
    <source>
        <dbReference type="EMBL" id="KAK9832048.1"/>
    </source>
</evidence>
<evidence type="ECO:0008006" key="4">
    <source>
        <dbReference type="Google" id="ProtNLM"/>
    </source>
</evidence>
<evidence type="ECO:0000313" key="3">
    <source>
        <dbReference type="Proteomes" id="UP001445335"/>
    </source>
</evidence>
<evidence type="ECO:0000256" key="1">
    <source>
        <dbReference type="SAM" id="SignalP"/>
    </source>
</evidence>
<comment type="caution">
    <text evidence="2">The sequence shown here is derived from an EMBL/GenBank/DDBJ whole genome shotgun (WGS) entry which is preliminary data.</text>
</comment>